<dbReference type="Gene3D" id="1.10.287.130">
    <property type="match status" value="1"/>
</dbReference>
<evidence type="ECO:0000256" key="3">
    <source>
        <dbReference type="ARBA" id="ARBA00012438"/>
    </source>
</evidence>
<keyword evidence="10 14" id="KW-1133">Transmembrane helix</keyword>
<feature type="coiled-coil region" evidence="13">
    <location>
        <begin position="229"/>
        <end position="256"/>
    </location>
</feature>
<sequence>MPLLRLPPPPRLPAVAAYLVAVALPLLAAALAILLRQTAQSGPFLFFFPAVLGAAYVGGIGPGILATACSAVLANREVIIPAGIWSPHAALATVLFMLVSAALVVASASLRAGYAERAKHERRLRSLVAASAQVLWTRTAAGEVVEDSPSWRAFTGQRLEDWLGAGWLEAVHPEDRERARRAWESAVAARRPFELEYRLRRPDGTYTPTLARGVPVIGDDGAVLEWVGANTDLSEVKEAERAIRESEARLRRVLAAMPQLVVVVGPGGVEFANPQLLEFAGRSVDELGPAPLLALVHPEERARAEEEWARTLATGASATAEHRLRAADGSWRWFLVSAVPLEVEADRVARWFVACTDIQAQKETEEAKSQAIVARDVFMSVASHELKTPITSALLQVQQAERLLRRDAPSVEKVPERLAAAAASVSRLGGLVEALLDVSRIATGRLVLERARFDLSEAVREVTARFGDAARRSGSELEVSLAPGVVTEGDRLRIEQVVTNLLANALKYGAGTAVRVSLRREGTRAVVEVADGGIGIAPEDQARIFERFERAVPARHYGGLGLGLWIARQIVDASGGTIRVESAPGRGATFAVELPADAAAVAGTGRAAGG</sequence>
<dbReference type="Gene3D" id="3.30.450.20">
    <property type="entry name" value="PAS domain"/>
    <property type="match status" value="2"/>
</dbReference>
<dbReference type="NCBIfam" id="TIGR00229">
    <property type="entry name" value="sensory_box"/>
    <property type="match status" value="2"/>
</dbReference>
<dbReference type="EC" id="2.7.13.3" evidence="3"/>
<dbReference type="SMART" id="SM00086">
    <property type="entry name" value="PAC"/>
    <property type="match status" value="2"/>
</dbReference>
<organism evidence="18 19">
    <name type="scientific">Anaeromyxobacter oryzae</name>
    <dbReference type="NCBI Taxonomy" id="2918170"/>
    <lineage>
        <taxon>Bacteria</taxon>
        <taxon>Pseudomonadati</taxon>
        <taxon>Myxococcota</taxon>
        <taxon>Myxococcia</taxon>
        <taxon>Myxococcales</taxon>
        <taxon>Cystobacterineae</taxon>
        <taxon>Anaeromyxobacteraceae</taxon>
        <taxon>Anaeromyxobacter</taxon>
    </lineage>
</organism>
<dbReference type="PROSITE" id="PS50112">
    <property type="entry name" value="PAS"/>
    <property type="match status" value="2"/>
</dbReference>
<feature type="domain" description="PAS" evidence="16">
    <location>
        <begin position="246"/>
        <end position="315"/>
    </location>
</feature>
<feature type="transmembrane region" description="Helical" evidence="14">
    <location>
        <begin position="12"/>
        <end position="34"/>
    </location>
</feature>
<proteinExistence type="predicted"/>
<keyword evidence="11" id="KW-0902">Two-component regulatory system</keyword>
<keyword evidence="13" id="KW-0175">Coiled coil</keyword>
<dbReference type="Pfam" id="PF02518">
    <property type="entry name" value="HATPase_c"/>
    <property type="match status" value="1"/>
</dbReference>
<keyword evidence="9" id="KW-0067">ATP-binding</keyword>
<comment type="subcellular location">
    <subcellularLocation>
        <location evidence="2">Membrane</location>
        <topology evidence="2">Multi-pass membrane protein</topology>
    </subcellularLocation>
</comment>
<dbReference type="SUPFAM" id="SSF55874">
    <property type="entry name" value="ATPase domain of HSP90 chaperone/DNA topoisomerase II/histidine kinase"/>
    <property type="match status" value="1"/>
</dbReference>
<evidence type="ECO:0000256" key="1">
    <source>
        <dbReference type="ARBA" id="ARBA00000085"/>
    </source>
</evidence>
<dbReference type="PANTHER" id="PTHR43304:SF1">
    <property type="entry name" value="PAC DOMAIN-CONTAINING PROTEIN"/>
    <property type="match status" value="1"/>
</dbReference>
<dbReference type="InterPro" id="IPR000700">
    <property type="entry name" value="PAS-assoc_C"/>
</dbReference>
<dbReference type="PROSITE" id="PS50113">
    <property type="entry name" value="PAC"/>
    <property type="match status" value="2"/>
</dbReference>
<evidence type="ECO:0000256" key="8">
    <source>
        <dbReference type="ARBA" id="ARBA00022777"/>
    </source>
</evidence>
<keyword evidence="8" id="KW-0418">Kinase</keyword>
<evidence type="ECO:0000256" key="14">
    <source>
        <dbReference type="SAM" id="Phobius"/>
    </source>
</evidence>
<dbReference type="SMART" id="SM00091">
    <property type="entry name" value="PAS"/>
    <property type="match status" value="2"/>
</dbReference>
<dbReference type="Proteomes" id="UP001162891">
    <property type="component" value="Chromosome"/>
</dbReference>
<dbReference type="PROSITE" id="PS50109">
    <property type="entry name" value="HIS_KIN"/>
    <property type="match status" value="1"/>
</dbReference>
<dbReference type="InterPro" id="IPR052162">
    <property type="entry name" value="Sensor_kinase/Photoreceptor"/>
</dbReference>
<dbReference type="CDD" id="cd00075">
    <property type="entry name" value="HATPase"/>
    <property type="match status" value="1"/>
</dbReference>
<feature type="domain" description="PAS" evidence="16">
    <location>
        <begin position="120"/>
        <end position="190"/>
    </location>
</feature>
<dbReference type="SMART" id="SM00387">
    <property type="entry name" value="HATPase_c"/>
    <property type="match status" value="1"/>
</dbReference>
<dbReference type="InterPro" id="IPR038318">
    <property type="entry name" value="KdpD_sf"/>
</dbReference>
<evidence type="ECO:0000256" key="7">
    <source>
        <dbReference type="ARBA" id="ARBA00022741"/>
    </source>
</evidence>
<protein>
    <recommendedName>
        <fullName evidence="3">histidine kinase</fullName>
        <ecNumber evidence="3">2.7.13.3</ecNumber>
    </recommendedName>
</protein>
<feature type="transmembrane region" description="Helical" evidence="14">
    <location>
        <begin position="46"/>
        <end position="74"/>
    </location>
</feature>
<evidence type="ECO:0000256" key="12">
    <source>
        <dbReference type="ARBA" id="ARBA00023136"/>
    </source>
</evidence>
<keyword evidence="7" id="KW-0547">Nucleotide-binding</keyword>
<evidence type="ECO:0000259" key="17">
    <source>
        <dbReference type="PROSITE" id="PS50113"/>
    </source>
</evidence>
<evidence type="ECO:0000313" key="19">
    <source>
        <dbReference type="Proteomes" id="UP001162891"/>
    </source>
</evidence>
<dbReference type="InterPro" id="IPR036097">
    <property type="entry name" value="HisK_dim/P_sf"/>
</dbReference>
<dbReference type="Pfam" id="PF13493">
    <property type="entry name" value="DUF4118"/>
    <property type="match status" value="1"/>
</dbReference>
<keyword evidence="19" id="KW-1185">Reference proteome</keyword>
<dbReference type="RefSeq" id="WP_248360817.1">
    <property type="nucleotide sequence ID" value="NZ_AP025591.1"/>
</dbReference>
<keyword evidence="12 14" id="KW-0472">Membrane</keyword>
<evidence type="ECO:0000256" key="2">
    <source>
        <dbReference type="ARBA" id="ARBA00004141"/>
    </source>
</evidence>
<dbReference type="Gene3D" id="1.20.120.620">
    <property type="entry name" value="Backbone structure of the membrane domain of e. Coli histidine kinase receptor kdpd"/>
    <property type="match status" value="1"/>
</dbReference>
<evidence type="ECO:0000313" key="18">
    <source>
        <dbReference type="EMBL" id="BDG03105.1"/>
    </source>
</evidence>
<dbReference type="PRINTS" id="PR00344">
    <property type="entry name" value="BCTRLSENSOR"/>
</dbReference>
<dbReference type="InterPro" id="IPR003661">
    <property type="entry name" value="HisK_dim/P_dom"/>
</dbReference>
<dbReference type="PANTHER" id="PTHR43304">
    <property type="entry name" value="PHYTOCHROME-LIKE PROTEIN CPH1"/>
    <property type="match status" value="1"/>
</dbReference>
<dbReference type="InterPro" id="IPR035965">
    <property type="entry name" value="PAS-like_dom_sf"/>
</dbReference>
<feature type="domain" description="PAC" evidence="17">
    <location>
        <begin position="193"/>
        <end position="245"/>
    </location>
</feature>
<dbReference type="Gene3D" id="3.30.565.10">
    <property type="entry name" value="Histidine kinase-like ATPase, C-terminal domain"/>
    <property type="match status" value="1"/>
</dbReference>
<evidence type="ECO:0000259" key="16">
    <source>
        <dbReference type="PROSITE" id="PS50112"/>
    </source>
</evidence>
<dbReference type="Pfam" id="PF00512">
    <property type="entry name" value="HisKA"/>
    <property type="match status" value="1"/>
</dbReference>
<comment type="catalytic activity">
    <reaction evidence="1">
        <text>ATP + protein L-histidine = ADP + protein N-phospho-L-histidine.</text>
        <dbReference type="EC" id="2.7.13.3"/>
    </reaction>
</comment>
<dbReference type="InterPro" id="IPR000014">
    <property type="entry name" value="PAS"/>
</dbReference>
<gene>
    <name evidence="18" type="ORF">AMOR_21010</name>
</gene>
<evidence type="ECO:0000256" key="11">
    <source>
        <dbReference type="ARBA" id="ARBA00023012"/>
    </source>
</evidence>
<dbReference type="InterPro" id="IPR005467">
    <property type="entry name" value="His_kinase_dom"/>
</dbReference>
<dbReference type="CDD" id="cd00130">
    <property type="entry name" value="PAS"/>
    <property type="match status" value="2"/>
</dbReference>
<feature type="domain" description="Histidine kinase" evidence="15">
    <location>
        <begin position="381"/>
        <end position="598"/>
    </location>
</feature>
<feature type="transmembrane region" description="Helical" evidence="14">
    <location>
        <begin position="94"/>
        <end position="114"/>
    </location>
</feature>
<evidence type="ECO:0000256" key="13">
    <source>
        <dbReference type="SAM" id="Coils"/>
    </source>
</evidence>
<dbReference type="InterPro" id="IPR036890">
    <property type="entry name" value="HATPase_C_sf"/>
</dbReference>
<dbReference type="Pfam" id="PF08447">
    <property type="entry name" value="PAS_3"/>
    <property type="match status" value="2"/>
</dbReference>
<dbReference type="InterPro" id="IPR013655">
    <property type="entry name" value="PAS_fold_3"/>
</dbReference>
<evidence type="ECO:0000256" key="6">
    <source>
        <dbReference type="ARBA" id="ARBA00022692"/>
    </source>
</evidence>
<dbReference type="SUPFAM" id="SSF55785">
    <property type="entry name" value="PYP-like sensor domain (PAS domain)"/>
    <property type="match status" value="2"/>
</dbReference>
<keyword evidence="5" id="KW-0808">Transferase</keyword>
<dbReference type="InterPro" id="IPR001610">
    <property type="entry name" value="PAC"/>
</dbReference>
<evidence type="ECO:0000256" key="10">
    <source>
        <dbReference type="ARBA" id="ARBA00022989"/>
    </source>
</evidence>
<dbReference type="EMBL" id="AP025591">
    <property type="protein sequence ID" value="BDG03105.1"/>
    <property type="molecule type" value="Genomic_DNA"/>
</dbReference>
<dbReference type="InterPro" id="IPR025201">
    <property type="entry name" value="KdpD_TM"/>
</dbReference>
<evidence type="ECO:0000256" key="9">
    <source>
        <dbReference type="ARBA" id="ARBA00022840"/>
    </source>
</evidence>
<keyword evidence="4" id="KW-0597">Phosphoprotein</keyword>
<dbReference type="SMART" id="SM00388">
    <property type="entry name" value="HisKA"/>
    <property type="match status" value="1"/>
</dbReference>
<reference evidence="19" key="1">
    <citation type="journal article" date="2022" name="Int. J. Syst. Evol. Microbiol.">
        <title>Anaeromyxobacter oryzae sp. nov., Anaeromyxobacter diazotrophicus sp. nov. and Anaeromyxobacter paludicola sp. nov., isolated from paddy soils.</title>
        <authorList>
            <person name="Itoh H."/>
            <person name="Xu Z."/>
            <person name="Mise K."/>
            <person name="Masuda Y."/>
            <person name="Ushijima N."/>
            <person name="Hayakawa C."/>
            <person name="Shiratori Y."/>
            <person name="Senoo K."/>
        </authorList>
    </citation>
    <scope>NUCLEOTIDE SEQUENCE [LARGE SCALE GENOMIC DNA]</scope>
    <source>
        <strain evidence="19">Red232</strain>
    </source>
</reference>
<accession>A0ABN6MTW8</accession>
<dbReference type="InterPro" id="IPR004358">
    <property type="entry name" value="Sig_transdc_His_kin-like_C"/>
</dbReference>
<keyword evidence="6 14" id="KW-0812">Transmembrane</keyword>
<evidence type="ECO:0000259" key="15">
    <source>
        <dbReference type="PROSITE" id="PS50109"/>
    </source>
</evidence>
<name>A0ABN6MTW8_9BACT</name>
<feature type="domain" description="PAC" evidence="17">
    <location>
        <begin position="318"/>
        <end position="370"/>
    </location>
</feature>
<dbReference type="SUPFAM" id="SSF47384">
    <property type="entry name" value="Homodimeric domain of signal transducing histidine kinase"/>
    <property type="match status" value="1"/>
</dbReference>
<dbReference type="InterPro" id="IPR003594">
    <property type="entry name" value="HATPase_dom"/>
</dbReference>
<evidence type="ECO:0000256" key="4">
    <source>
        <dbReference type="ARBA" id="ARBA00022553"/>
    </source>
</evidence>
<evidence type="ECO:0000256" key="5">
    <source>
        <dbReference type="ARBA" id="ARBA00022679"/>
    </source>
</evidence>
<dbReference type="CDD" id="cd00082">
    <property type="entry name" value="HisKA"/>
    <property type="match status" value="1"/>
</dbReference>